<dbReference type="InterPro" id="IPR004331">
    <property type="entry name" value="SPX_dom"/>
</dbReference>
<gene>
    <name evidence="2" type="ORF">NEMVEDRAFT_v1g55800</name>
</gene>
<dbReference type="OMA" id="CDKELAM"/>
<dbReference type="PhylomeDB" id="A7S0U4"/>
<dbReference type="OrthoDB" id="9970435at2759"/>
<name>A7S0U4_NEMVE</name>
<dbReference type="KEGG" id="nve:5514478"/>
<dbReference type="AlphaFoldDB" id="A7S0U4"/>
<evidence type="ECO:0000313" key="3">
    <source>
        <dbReference type="Proteomes" id="UP000001593"/>
    </source>
</evidence>
<sequence length="91" mass="11064">MKFTEHLGTHLTPEWRSQYIQYEKMKEVLYSGFEKMPPKEDSPASDIQRYFNKFQDEWFQICDEELRKINTFFAEKIAEADRKFTSLKNDL</sequence>
<accession>A7S0U4</accession>
<organism evidence="2 3">
    <name type="scientific">Nematostella vectensis</name>
    <name type="common">Starlet sea anemone</name>
    <dbReference type="NCBI Taxonomy" id="45351"/>
    <lineage>
        <taxon>Eukaryota</taxon>
        <taxon>Metazoa</taxon>
        <taxon>Cnidaria</taxon>
        <taxon>Anthozoa</taxon>
        <taxon>Hexacorallia</taxon>
        <taxon>Actiniaria</taxon>
        <taxon>Edwardsiidae</taxon>
        <taxon>Nematostella</taxon>
    </lineage>
</organism>
<dbReference type="InParanoid" id="A7S0U4"/>
<evidence type="ECO:0000259" key="1">
    <source>
        <dbReference type="PROSITE" id="PS51382"/>
    </source>
</evidence>
<dbReference type="HOGENOM" id="CLU_161554_0_0_1"/>
<dbReference type="eggNOG" id="KOG1162">
    <property type="taxonomic scope" value="Eukaryota"/>
</dbReference>
<keyword evidence="3" id="KW-1185">Reference proteome</keyword>
<reference evidence="2 3" key="1">
    <citation type="journal article" date="2007" name="Science">
        <title>Sea anemone genome reveals ancestral eumetazoan gene repertoire and genomic organization.</title>
        <authorList>
            <person name="Putnam N.H."/>
            <person name="Srivastava M."/>
            <person name="Hellsten U."/>
            <person name="Dirks B."/>
            <person name="Chapman J."/>
            <person name="Salamov A."/>
            <person name="Terry A."/>
            <person name="Shapiro H."/>
            <person name="Lindquist E."/>
            <person name="Kapitonov V.V."/>
            <person name="Jurka J."/>
            <person name="Genikhovich G."/>
            <person name="Grigoriev I.V."/>
            <person name="Lucas S.M."/>
            <person name="Steele R.E."/>
            <person name="Finnerty J.R."/>
            <person name="Technau U."/>
            <person name="Martindale M.Q."/>
            <person name="Rokhsar D.S."/>
        </authorList>
    </citation>
    <scope>NUCLEOTIDE SEQUENCE [LARGE SCALE GENOMIC DNA]</scope>
    <source>
        <strain evidence="3">CH2 X CH6</strain>
    </source>
</reference>
<dbReference type="STRING" id="45351.A7S0U4"/>
<dbReference type="Proteomes" id="UP000001593">
    <property type="component" value="Unassembled WGS sequence"/>
</dbReference>
<protein>
    <recommendedName>
        <fullName evidence="1">SPX domain-containing protein</fullName>
    </recommendedName>
</protein>
<proteinExistence type="predicted"/>
<dbReference type="EMBL" id="DS469562">
    <property type="protein sequence ID" value="EDO42605.1"/>
    <property type="molecule type" value="Genomic_DNA"/>
</dbReference>
<feature type="non-terminal residue" evidence="2">
    <location>
        <position position="91"/>
    </location>
</feature>
<feature type="domain" description="SPX" evidence="1">
    <location>
        <begin position="1"/>
        <end position="91"/>
    </location>
</feature>
<dbReference type="Pfam" id="PF03105">
    <property type="entry name" value="SPX"/>
    <property type="match status" value="1"/>
</dbReference>
<evidence type="ECO:0000313" key="2">
    <source>
        <dbReference type="EMBL" id="EDO42605.1"/>
    </source>
</evidence>
<dbReference type="PROSITE" id="PS51382">
    <property type="entry name" value="SPX"/>
    <property type="match status" value="1"/>
</dbReference>